<dbReference type="Pfam" id="PF13370">
    <property type="entry name" value="Fer4_13"/>
    <property type="match status" value="1"/>
</dbReference>
<dbReference type="PANTHER" id="PTHR42773:SF1">
    <property type="entry name" value="METALLO-BETA-LACTAMASE FAMILY PROTEIN"/>
    <property type="match status" value="1"/>
</dbReference>
<dbReference type="SMART" id="SM00849">
    <property type="entry name" value="Lactamase_B"/>
    <property type="match status" value="1"/>
</dbReference>
<accession>A0AAW1RX05</accession>
<evidence type="ECO:0000256" key="1">
    <source>
        <dbReference type="SAM" id="MobiDB-lite"/>
    </source>
</evidence>
<dbReference type="Gene3D" id="3.30.70.20">
    <property type="match status" value="1"/>
</dbReference>
<organism evidence="3 4">
    <name type="scientific">Elliptochloris bilobata</name>
    <dbReference type="NCBI Taxonomy" id="381761"/>
    <lineage>
        <taxon>Eukaryota</taxon>
        <taxon>Viridiplantae</taxon>
        <taxon>Chlorophyta</taxon>
        <taxon>core chlorophytes</taxon>
        <taxon>Trebouxiophyceae</taxon>
        <taxon>Trebouxiophyceae incertae sedis</taxon>
        <taxon>Elliptochloris clade</taxon>
        <taxon>Elliptochloris</taxon>
    </lineage>
</organism>
<feature type="domain" description="Metallo-beta-lactamase" evidence="2">
    <location>
        <begin position="125"/>
        <end position="302"/>
    </location>
</feature>
<dbReference type="AlphaFoldDB" id="A0AAW1RX05"/>
<name>A0AAW1RX05_9CHLO</name>
<sequence length="333" mass="37560">MKLNLQHARPAGQTEDKTSVRQPRPENVSGDFYVDHTCIDCDTCRWMAPDFFKRANEQSAVLAQPQTDEERLEAYKALLACPTFSIHSANKRPGELKAASNAFPSPVAGTSGVYHLGFHSQDSFGSASWLVQRERGNVMMDSPRFDAKLLARIKKMGGAKYMLLSHRDDVCDHAKWASALGLKRIIHKIEINEQQGTDKCEVLLEGKGPWKLPDSGDDMEIIFTPGHTAGHVCLFYKTQKVMFTGDHLAFRAVRPTEAKPFTSEDDKLSVFDKFNWYKVPLQVENAYKIGTKYDWLHLLPGHGRPGHFADEEQRLRAINALARHYNYEPQAAA</sequence>
<dbReference type="SUPFAM" id="SSF56281">
    <property type="entry name" value="Metallo-hydrolase/oxidoreductase"/>
    <property type="match status" value="1"/>
</dbReference>
<evidence type="ECO:0000313" key="3">
    <source>
        <dbReference type="EMBL" id="KAK9838315.1"/>
    </source>
</evidence>
<evidence type="ECO:0000259" key="2">
    <source>
        <dbReference type="SMART" id="SM00849"/>
    </source>
</evidence>
<comment type="caution">
    <text evidence="3">The sequence shown here is derived from an EMBL/GenBank/DDBJ whole genome shotgun (WGS) entry which is preliminary data.</text>
</comment>
<dbReference type="PANTHER" id="PTHR42773">
    <property type="entry name" value="METALLO-BETA-LACTAMASE-RELATED"/>
    <property type="match status" value="1"/>
</dbReference>
<dbReference type="SUPFAM" id="SSF54862">
    <property type="entry name" value="4Fe-4S ferredoxins"/>
    <property type="match status" value="1"/>
</dbReference>
<dbReference type="Proteomes" id="UP001445335">
    <property type="component" value="Unassembled WGS sequence"/>
</dbReference>
<dbReference type="CDD" id="cd07727">
    <property type="entry name" value="YmaE-like_MBL-fold"/>
    <property type="match status" value="1"/>
</dbReference>
<protein>
    <recommendedName>
        <fullName evidence="2">Metallo-beta-lactamase domain-containing protein</fullName>
    </recommendedName>
</protein>
<dbReference type="InterPro" id="IPR001279">
    <property type="entry name" value="Metallo-B-lactamas"/>
</dbReference>
<dbReference type="InterPro" id="IPR036866">
    <property type="entry name" value="RibonucZ/Hydroxyglut_hydro"/>
</dbReference>
<dbReference type="Gene3D" id="3.60.15.10">
    <property type="entry name" value="Ribonuclease Z/Hydroxyacylglutathione hydrolase-like"/>
    <property type="match status" value="1"/>
</dbReference>
<gene>
    <name evidence="3" type="ORF">WJX81_004110</name>
</gene>
<reference evidence="3 4" key="1">
    <citation type="journal article" date="2024" name="Nat. Commun.">
        <title>Phylogenomics reveals the evolutionary origins of lichenization in chlorophyte algae.</title>
        <authorList>
            <person name="Puginier C."/>
            <person name="Libourel C."/>
            <person name="Otte J."/>
            <person name="Skaloud P."/>
            <person name="Haon M."/>
            <person name="Grisel S."/>
            <person name="Petersen M."/>
            <person name="Berrin J.G."/>
            <person name="Delaux P.M."/>
            <person name="Dal Grande F."/>
            <person name="Keller J."/>
        </authorList>
    </citation>
    <scope>NUCLEOTIDE SEQUENCE [LARGE SCALE GENOMIC DNA]</scope>
    <source>
        <strain evidence="3 4">SAG 245.80</strain>
    </source>
</reference>
<dbReference type="Pfam" id="PF00753">
    <property type="entry name" value="Lactamase_B"/>
    <property type="match status" value="1"/>
</dbReference>
<proteinExistence type="predicted"/>
<feature type="region of interest" description="Disordered" evidence="1">
    <location>
        <begin position="1"/>
        <end position="27"/>
    </location>
</feature>
<keyword evidence="4" id="KW-1185">Reference proteome</keyword>
<evidence type="ECO:0000313" key="4">
    <source>
        <dbReference type="Proteomes" id="UP001445335"/>
    </source>
</evidence>
<dbReference type="EMBL" id="JALJOU010000019">
    <property type="protein sequence ID" value="KAK9838315.1"/>
    <property type="molecule type" value="Genomic_DNA"/>
</dbReference>